<evidence type="ECO:0000256" key="6">
    <source>
        <dbReference type="ARBA" id="ARBA00022989"/>
    </source>
</evidence>
<evidence type="ECO:0000256" key="7">
    <source>
        <dbReference type="ARBA" id="ARBA00023098"/>
    </source>
</evidence>
<dbReference type="PANTHER" id="PTHR39650">
    <property type="entry name" value="CDP-ARCHAEOL SYNTHASE"/>
    <property type="match status" value="1"/>
</dbReference>
<comment type="cofactor">
    <cofactor evidence="11">
        <name>Mg(2+)</name>
        <dbReference type="ChEBI" id="CHEBI:18420"/>
    </cofactor>
</comment>
<comment type="subcellular location">
    <subcellularLocation>
        <location evidence="11">Cell membrane</location>
        <topology evidence="11">Multi-pass membrane protein</topology>
    </subcellularLocation>
</comment>
<dbReference type="AlphaFoldDB" id="A0AA51UKN4"/>
<dbReference type="HAMAP" id="MF_01117">
    <property type="entry name" value="CDP_archaeol_synth"/>
    <property type="match status" value="1"/>
</dbReference>
<evidence type="ECO:0000256" key="10">
    <source>
        <dbReference type="ARBA" id="ARBA00023264"/>
    </source>
</evidence>
<keyword evidence="2 11" id="KW-0444">Lipid biosynthesis</keyword>
<keyword evidence="13" id="KW-1185">Reference proteome</keyword>
<dbReference type="GO" id="GO:0043338">
    <property type="term" value="F:CDP-2,3-bis-(O-geranylgeranyl)-sn-glycerol synthase activity"/>
    <property type="evidence" value="ECO:0007669"/>
    <property type="project" value="UniProtKB-EC"/>
</dbReference>
<accession>A0AA51UKN4</accession>
<dbReference type="EC" id="2.7.7.67" evidence="11"/>
<keyword evidence="6 11" id="KW-1133">Transmembrane helix</keyword>
<dbReference type="GO" id="GO:0005886">
    <property type="term" value="C:plasma membrane"/>
    <property type="evidence" value="ECO:0007669"/>
    <property type="project" value="UniProtKB-SubCell"/>
</dbReference>
<dbReference type="InterPro" id="IPR002726">
    <property type="entry name" value="CarS_archaea"/>
</dbReference>
<protein>
    <recommendedName>
        <fullName evidence="11">CDP-archaeol synthase</fullName>
        <ecNumber evidence="11">2.7.7.67</ecNumber>
    </recommendedName>
    <alternativeName>
        <fullName evidence="11">CDP-2,3-bis-(O-geranylgeranyl)-sn-glycerol synthase</fullName>
    </alternativeName>
</protein>
<dbReference type="GO" id="GO:0046474">
    <property type="term" value="P:glycerophospholipid biosynthetic process"/>
    <property type="evidence" value="ECO:0007669"/>
    <property type="project" value="UniProtKB-UniRule"/>
</dbReference>
<feature type="transmembrane region" description="Helical" evidence="11">
    <location>
        <begin position="130"/>
        <end position="148"/>
    </location>
</feature>
<evidence type="ECO:0000256" key="5">
    <source>
        <dbReference type="ARBA" id="ARBA00022842"/>
    </source>
</evidence>
<dbReference type="KEGG" id="mmav:RE476_07140"/>
<keyword evidence="9 11" id="KW-0594">Phospholipid biosynthesis</keyword>
<keyword evidence="3 11" id="KW-0808">Transferase</keyword>
<dbReference type="EMBL" id="CP133594">
    <property type="protein sequence ID" value="WMW23456.1"/>
    <property type="molecule type" value="Genomic_DNA"/>
</dbReference>
<proteinExistence type="inferred from homology"/>
<keyword evidence="5 11" id="KW-0460">Magnesium</keyword>
<dbReference type="Proteomes" id="UP001183006">
    <property type="component" value="Chromosome"/>
</dbReference>
<keyword evidence="12" id="KW-0548">Nucleotidyltransferase</keyword>
<evidence type="ECO:0000256" key="4">
    <source>
        <dbReference type="ARBA" id="ARBA00022692"/>
    </source>
</evidence>
<reference evidence="12" key="1">
    <citation type="submission" date="2023-08" db="EMBL/GenBank/DDBJ databases">
        <title>Methanolobus mangrovi sp. nov. and Methanolobus sediminis sp. nov, two novel methylotrophic methanogens isolated from mangrove sediments in China.</title>
        <authorList>
            <person name="Zhou J."/>
        </authorList>
    </citation>
    <scope>NUCLEOTIDE SEQUENCE</scope>
    <source>
        <strain evidence="12">FTZ2</strain>
    </source>
</reference>
<keyword evidence="8 11" id="KW-0472">Membrane</keyword>
<keyword evidence="7 11" id="KW-0443">Lipid metabolism</keyword>
<keyword evidence="1 11" id="KW-1003">Cell membrane</keyword>
<organism evidence="12 13">
    <name type="scientific">Methanolobus mangrovi</name>
    <dbReference type="NCBI Taxonomy" id="3072977"/>
    <lineage>
        <taxon>Archaea</taxon>
        <taxon>Methanobacteriati</taxon>
        <taxon>Methanobacteriota</taxon>
        <taxon>Stenosarchaea group</taxon>
        <taxon>Methanomicrobia</taxon>
        <taxon>Methanosarcinales</taxon>
        <taxon>Methanosarcinaceae</taxon>
        <taxon>Methanolobus</taxon>
    </lineage>
</organism>
<evidence type="ECO:0000256" key="3">
    <source>
        <dbReference type="ARBA" id="ARBA00022679"/>
    </source>
</evidence>
<feature type="transmembrane region" description="Helical" evidence="11">
    <location>
        <begin position="6"/>
        <end position="25"/>
    </location>
</feature>
<evidence type="ECO:0000313" key="13">
    <source>
        <dbReference type="Proteomes" id="UP001183006"/>
    </source>
</evidence>
<evidence type="ECO:0000256" key="2">
    <source>
        <dbReference type="ARBA" id="ARBA00022516"/>
    </source>
</evidence>
<gene>
    <name evidence="11" type="primary">carS</name>
    <name evidence="12" type="ORF">RE476_07140</name>
</gene>
<evidence type="ECO:0000256" key="9">
    <source>
        <dbReference type="ARBA" id="ARBA00023209"/>
    </source>
</evidence>
<evidence type="ECO:0000256" key="1">
    <source>
        <dbReference type="ARBA" id="ARBA00022475"/>
    </source>
</evidence>
<feature type="transmembrane region" description="Helical" evidence="11">
    <location>
        <begin position="154"/>
        <end position="178"/>
    </location>
</feature>
<evidence type="ECO:0000256" key="8">
    <source>
        <dbReference type="ARBA" id="ARBA00023136"/>
    </source>
</evidence>
<keyword evidence="10 11" id="KW-1208">Phospholipid metabolism</keyword>
<name>A0AA51UKN4_9EURY</name>
<evidence type="ECO:0000256" key="11">
    <source>
        <dbReference type="HAMAP-Rule" id="MF_01117"/>
    </source>
</evidence>
<dbReference type="Pfam" id="PF01864">
    <property type="entry name" value="CarS-like"/>
    <property type="match status" value="1"/>
</dbReference>
<dbReference type="InterPro" id="IPR032690">
    <property type="entry name" value="CarS"/>
</dbReference>
<feature type="transmembrane region" description="Helical" evidence="11">
    <location>
        <begin position="46"/>
        <end position="67"/>
    </location>
</feature>
<comment type="pathway">
    <text evidence="11">Membrane lipid metabolism; glycerophospholipid metabolism.</text>
</comment>
<feature type="transmembrane region" description="Helical" evidence="11">
    <location>
        <begin position="87"/>
        <end position="109"/>
    </location>
</feature>
<dbReference type="NCBIfam" id="NF003114">
    <property type="entry name" value="PRK04032.1"/>
    <property type="match status" value="1"/>
</dbReference>
<sequence length="185" mass="20175">MLIIAVWLMLPAYIPSPLAAVFGGGKPIDGGRTMSDGRRILGDGKTYRGLLAGLFFGMVVGLLQMYYLSKRTTLFSVELPSFAGNGMSASAIIVIFALAFGSLFGDMFMSFFKRRLGLKRGAPLPVVDQLDFVFGAWLLTYIASPAWFTANFTIPIIIVLLVLTPVLHLGTNIIGYFIGVKNEPW</sequence>
<comment type="similarity">
    <text evidence="11">Belongs to the CDP-archaeol synthase family.</text>
</comment>
<comment type="catalytic activity">
    <reaction evidence="11">
        <text>2,3-bis-O-(geranylgeranyl)-sn-glycerol 1-phosphate + CTP + H(+) = CDP-2,3-bis-O-(geranylgeranyl)-sn-glycerol + diphosphate</text>
        <dbReference type="Rhea" id="RHEA:25690"/>
        <dbReference type="ChEBI" id="CHEBI:15378"/>
        <dbReference type="ChEBI" id="CHEBI:33019"/>
        <dbReference type="ChEBI" id="CHEBI:37563"/>
        <dbReference type="ChEBI" id="CHEBI:58837"/>
        <dbReference type="ChEBI" id="CHEBI:58838"/>
        <dbReference type="EC" id="2.7.7.67"/>
    </reaction>
</comment>
<keyword evidence="4 11" id="KW-0812">Transmembrane</keyword>
<dbReference type="PANTHER" id="PTHR39650:SF1">
    <property type="entry name" value="CDP-ARCHAEOL SYNTHASE"/>
    <property type="match status" value="1"/>
</dbReference>
<evidence type="ECO:0000313" key="12">
    <source>
        <dbReference type="EMBL" id="WMW23456.1"/>
    </source>
</evidence>
<comment type="function">
    <text evidence="11">Catalyzes the formation of CDP-2,3-bis-(O-geranylgeranyl)-sn-glycerol (CDP-archaeol) from 2,3-bis-(O-geranylgeranyl)-sn-glycerol 1-phosphate (DGGGP) and CTP. This reaction is the third ether-bond-formation step in the biosynthesis of archaeal membrane lipids.</text>
</comment>